<reference evidence="1 2" key="1">
    <citation type="submission" date="2020-08" db="EMBL/GenBank/DDBJ databases">
        <title>Genomic Encyclopedia of Type Strains, Phase IV (KMG-IV): sequencing the most valuable type-strain genomes for metagenomic binning, comparative biology and taxonomic classification.</title>
        <authorList>
            <person name="Goeker M."/>
        </authorList>
    </citation>
    <scope>NUCLEOTIDE SEQUENCE [LARGE SCALE GENOMIC DNA]</scope>
    <source>
        <strain evidence="1 2">DSM 14552</strain>
    </source>
</reference>
<dbReference type="EMBL" id="JACICY010000007">
    <property type="protein sequence ID" value="MBB3861599.1"/>
    <property type="molecule type" value="Genomic_DNA"/>
</dbReference>
<dbReference type="Pfam" id="PF13801">
    <property type="entry name" value="Metal_resist"/>
    <property type="match status" value="1"/>
</dbReference>
<comment type="caution">
    <text evidence="1">The sequence shown here is derived from an EMBL/GenBank/DDBJ whole genome shotgun (WGS) entry which is preliminary data.</text>
</comment>
<dbReference type="AlphaFoldDB" id="A0A7W5ZZW3"/>
<dbReference type="RefSeq" id="WP_183614108.1">
    <property type="nucleotide sequence ID" value="NZ_JACICY010000007.1"/>
</dbReference>
<dbReference type="Proteomes" id="UP000562395">
    <property type="component" value="Unassembled WGS sequence"/>
</dbReference>
<gene>
    <name evidence="1" type="ORF">GGQ88_002887</name>
</gene>
<name>A0A7W5ZZW3_9SPHN</name>
<protein>
    <submittedName>
        <fullName evidence="1">Spy/CpxP family protein refolding chaperone</fullName>
    </submittedName>
</protein>
<evidence type="ECO:0000313" key="2">
    <source>
        <dbReference type="Proteomes" id="UP000562395"/>
    </source>
</evidence>
<sequence>MTQSLRYVLVAVLAAAIALAASHFSRGLMMRHHGGSELHQLMHDHLDLTTAQRTQIDRLEAGFAQRRTALDARLRQANADLAAAMESEHQYGPKVASAVDLSHMAMGDLQKETLAHVFAMRAVLAPEQATIFDREIARALTTPEAR</sequence>
<accession>A0A7W5ZZW3</accession>
<dbReference type="Gene3D" id="1.20.120.1490">
    <property type="match status" value="1"/>
</dbReference>
<proteinExistence type="predicted"/>
<evidence type="ECO:0000313" key="1">
    <source>
        <dbReference type="EMBL" id="MBB3861599.1"/>
    </source>
</evidence>
<organism evidence="1 2">
    <name type="scientific">Novosphingobium hassiacum</name>
    <dbReference type="NCBI Taxonomy" id="173676"/>
    <lineage>
        <taxon>Bacteria</taxon>
        <taxon>Pseudomonadati</taxon>
        <taxon>Pseudomonadota</taxon>
        <taxon>Alphaproteobacteria</taxon>
        <taxon>Sphingomonadales</taxon>
        <taxon>Sphingomonadaceae</taxon>
        <taxon>Novosphingobium</taxon>
    </lineage>
</organism>
<dbReference type="InterPro" id="IPR025961">
    <property type="entry name" value="Metal_resist"/>
</dbReference>
<keyword evidence="2" id="KW-1185">Reference proteome</keyword>